<evidence type="ECO:0000313" key="2">
    <source>
        <dbReference type="EMBL" id="KAK7254354.1"/>
    </source>
</evidence>
<comment type="caution">
    <text evidence="2">The sequence shown here is derived from an EMBL/GenBank/DDBJ whole genome shotgun (WGS) entry which is preliminary data.</text>
</comment>
<organism evidence="2 3">
    <name type="scientific">Aureococcus anophagefferens</name>
    <name type="common">Harmful bloom alga</name>
    <dbReference type="NCBI Taxonomy" id="44056"/>
    <lineage>
        <taxon>Eukaryota</taxon>
        <taxon>Sar</taxon>
        <taxon>Stramenopiles</taxon>
        <taxon>Ochrophyta</taxon>
        <taxon>Pelagophyceae</taxon>
        <taxon>Pelagomonadales</taxon>
        <taxon>Pelagomonadaceae</taxon>
        <taxon>Aureococcus</taxon>
    </lineage>
</organism>
<accession>A0ABR1GEC4</accession>
<evidence type="ECO:0000256" key="1">
    <source>
        <dbReference type="SAM" id="SignalP"/>
    </source>
</evidence>
<proteinExistence type="predicted"/>
<evidence type="ECO:0000313" key="3">
    <source>
        <dbReference type="Proteomes" id="UP001363151"/>
    </source>
</evidence>
<keyword evidence="1" id="KW-0732">Signal</keyword>
<reference evidence="2 3" key="1">
    <citation type="submission" date="2024-03" db="EMBL/GenBank/DDBJ databases">
        <title>Aureococcus anophagefferens CCMP1851 and Kratosvirus quantuckense: Draft genome of a second virus-susceptible host strain in the model system.</title>
        <authorList>
            <person name="Chase E."/>
            <person name="Truchon A.R."/>
            <person name="Schepens W."/>
            <person name="Wilhelm S.W."/>
        </authorList>
    </citation>
    <scope>NUCLEOTIDE SEQUENCE [LARGE SCALE GENOMIC DNA]</scope>
    <source>
        <strain evidence="2 3">CCMP1851</strain>
    </source>
</reference>
<name>A0ABR1GEC4_AURAN</name>
<dbReference type="Proteomes" id="UP001363151">
    <property type="component" value="Unassembled WGS sequence"/>
</dbReference>
<protein>
    <recommendedName>
        <fullName evidence="4">Glycerophosphodiester phosphodiesterase</fullName>
    </recommendedName>
</protein>
<dbReference type="EMBL" id="JBBJCI010000031">
    <property type="protein sequence ID" value="KAK7254354.1"/>
    <property type="molecule type" value="Genomic_DNA"/>
</dbReference>
<gene>
    <name evidence="2" type="ORF">SO694_00009448</name>
</gene>
<feature type="chain" id="PRO_5045757920" description="Glycerophosphodiester phosphodiesterase" evidence="1">
    <location>
        <begin position="21"/>
        <end position="215"/>
    </location>
</feature>
<keyword evidence="3" id="KW-1185">Reference proteome</keyword>
<feature type="signal peptide" evidence="1">
    <location>
        <begin position="1"/>
        <end position="20"/>
    </location>
</feature>
<sequence>MARRRALACVLVVAAASALAPPLALPRVELYLDLRMTIRRPLDAISTINQSPSGVIMWESASAPAHDPELDGLNVLAVDPGSRNIDGLPAVRPVAGGPEVSLFEPPFDPDQVISACSPGHTVLVDSDAAVWTDETLPLVEVLAAAAAGSARVLVSLYDKAMLSACCEKLVLGSLTGSGLVSLGGGEDAPGEPGSIGVALPPDPSLWKLAKTYASG</sequence>
<evidence type="ECO:0008006" key="4">
    <source>
        <dbReference type="Google" id="ProtNLM"/>
    </source>
</evidence>